<organism evidence="2 3">
    <name type="scientific">Aspergillus heteromorphus CBS 117.55</name>
    <dbReference type="NCBI Taxonomy" id="1448321"/>
    <lineage>
        <taxon>Eukaryota</taxon>
        <taxon>Fungi</taxon>
        <taxon>Dikarya</taxon>
        <taxon>Ascomycota</taxon>
        <taxon>Pezizomycotina</taxon>
        <taxon>Eurotiomycetes</taxon>
        <taxon>Eurotiomycetidae</taxon>
        <taxon>Eurotiales</taxon>
        <taxon>Aspergillaceae</taxon>
        <taxon>Aspergillus</taxon>
        <taxon>Aspergillus subgen. Circumdati</taxon>
    </lineage>
</organism>
<dbReference type="AlphaFoldDB" id="A0A317VDB4"/>
<evidence type="ECO:0000256" key="1">
    <source>
        <dbReference type="SAM" id="MobiDB-lite"/>
    </source>
</evidence>
<dbReference type="GeneID" id="37069089"/>
<evidence type="ECO:0000313" key="3">
    <source>
        <dbReference type="Proteomes" id="UP000247233"/>
    </source>
</evidence>
<evidence type="ECO:0000313" key="2">
    <source>
        <dbReference type="EMBL" id="PWY72364.1"/>
    </source>
</evidence>
<feature type="compositionally biased region" description="Acidic residues" evidence="1">
    <location>
        <begin position="53"/>
        <end position="70"/>
    </location>
</feature>
<comment type="caution">
    <text evidence="2">The sequence shown here is derived from an EMBL/GenBank/DDBJ whole genome shotgun (WGS) entry which is preliminary data.</text>
</comment>
<gene>
    <name evidence="2" type="ORF">BO70DRAFT_399244</name>
</gene>
<dbReference type="Proteomes" id="UP000247233">
    <property type="component" value="Unassembled WGS sequence"/>
</dbReference>
<reference evidence="2 3" key="1">
    <citation type="submission" date="2016-12" db="EMBL/GenBank/DDBJ databases">
        <title>The genomes of Aspergillus section Nigri reveals drivers in fungal speciation.</title>
        <authorList>
            <consortium name="DOE Joint Genome Institute"/>
            <person name="Vesth T.C."/>
            <person name="Nybo J."/>
            <person name="Theobald S."/>
            <person name="Brandl J."/>
            <person name="Frisvad J.C."/>
            <person name="Nielsen K.F."/>
            <person name="Lyhne E.K."/>
            <person name="Kogle M.E."/>
            <person name="Kuo A."/>
            <person name="Riley R."/>
            <person name="Clum A."/>
            <person name="Nolan M."/>
            <person name="Lipzen A."/>
            <person name="Salamov A."/>
            <person name="Henrissat B."/>
            <person name="Wiebenga A."/>
            <person name="De Vries R.P."/>
            <person name="Grigoriev I.V."/>
            <person name="Mortensen U.H."/>
            <person name="Andersen M.R."/>
            <person name="Baker S.E."/>
        </authorList>
    </citation>
    <scope>NUCLEOTIDE SEQUENCE [LARGE SCALE GENOMIC DNA]</scope>
    <source>
        <strain evidence="2 3">CBS 117.55</strain>
    </source>
</reference>
<keyword evidence="3" id="KW-1185">Reference proteome</keyword>
<dbReference type="VEuPathDB" id="FungiDB:BO70DRAFT_399244"/>
<accession>A0A317VDB4</accession>
<dbReference type="OrthoDB" id="5420280at2759"/>
<name>A0A317VDB4_9EURO</name>
<dbReference type="STRING" id="1448321.A0A317VDB4"/>
<proteinExistence type="predicted"/>
<protein>
    <submittedName>
        <fullName evidence="2">Uncharacterized protein</fullName>
    </submittedName>
</protein>
<dbReference type="EMBL" id="MSFL01000026">
    <property type="protein sequence ID" value="PWY72364.1"/>
    <property type="molecule type" value="Genomic_DNA"/>
</dbReference>
<feature type="compositionally biased region" description="Basic and acidic residues" evidence="1">
    <location>
        <begin position="28"/>
        <end position="43"/>
    </location>
</feature>
<sequence length="188" mass="21443">MTFPEQHEARLDAVVNNLEDMALRLDALEASSKRPEDISYDRSSRKRPTPVDQGDESDETTATDDEFPYDENNYDVGGDFQFDATLYHPGPGGRQDFDVFESLYGVHPSLARRIRYAPTIRVLNSHATVVAKPHRTPSILFETAFRRFVRCLKECDYPDNFLVDPEYLALLGAYVAFLQAERSELESD</sequence>
<dbReference type="RefSeq" id="XP_025396466.1">
    <property type="nucleotide sequence ID" value="XM_025546852.1"/>
</dbReference>
<feature type="region of interest" description="Disordered" evidence="1">
    <location>
        <begin position="28"/>
        <end position="70"/>
    </location>
</feature>